<gene>
    <name evidence="1" type="ORF">UR89_C0031G0004</name>
</gene>
<proteinExistence type="predicted"/>
<name>A0A0G0DC16_9BACT</name>
<dbReference type="AlphaFoldDB" id="A0A0G0DC16"/>
<dbReference type="EMBL" id="LBQX01000031">
    <property type="protein sequence ID" value="KKP86161.1"/>
    <property type="molecule type" value="Genomic_DNA"/>
</dbReference>
<evidence type="ECO:0000313" key="2">
    <source>
        <dbReference type="Proteomes" id="UP000034536"/>
    </source>
</evidence>
<organism evidence="1 2">
    <name type="scientific">Candidatus Roizmanbacteria bacterium GW2011_GWA2_35_8</name>
    <dbReference type="NCBI Taxonomy" id="1618479"/>
    <lineage>
        <taxon>Bacteria</taxon>
        <taxon>Candidatus Roizmaniibacteriota</taxon>
    </lineage>
</organism>
<accession>A0A0G0DC16</accession>
<reference evidence="1 2" key="1">
    <citation type="journal article" date="2015" name="Nature">
        <title>rRNA introns, odd ribosomes, and small enigmatic genomes across a large radiation of phyla.</title>
        <authorList>
            <person name="Brown C.T."/>
            <person name="Hug L.A."/>
            <person name="Thomas B.C."/>
            <person name="Sharon I."/>
            <person name="Castelle C.J."/>
            <person name="Singh A."/>
            <person name="Wilkins M.J."/>
            <person name="Williams K.H."/>
            <person name="Banfield J.F."/>
        </authorList>
    </citation>
    <scope>NUCLEOTIDE SEQUENCE [LARGE SCALE GENOMIC DNA]</scope>
</reference>
<comment type="caution">
    <text evidence="1">The sequence shown here is derived from an EMBL/GenBank/DDBJ whole genome shotgun (WGS) entry which is preliminary data.</text>
</comment>
<protein>
    <submittedName>
        <fullName evidence="1">Uncharacterized protein</fullName>
    </submittedName>
</protein>
<dbReference type="Proteomes" id="UP000034536">
    <property type="component" value="Unassembled WGS sequence"/>
</dbReference>
<evidence type="ECO:0000313" key="1">
    <source>
        <dbReference type="EMBL" id="KKP86161.1"/>
    </source>
</evidence>
<sequence>MPLKSIVKARNPELPSMAITTPFIDSERFRKCYNIPDNIRVDGVQFESDSLTLNHPLIDQLTQLGIQTIKSYLIKPISIKLVEFFEGGELSLHRKTKGLFKADLQFDAKPDLKITYHTNSQKKKNINETMAELALIASVPFELLEEIKEKKLKATLIRQVNEDNEAFINYDYGICQLQVTWDEKTSRFIATEPDIPGNGGSYKDEVDARRIAAEKTDLIFFLATRRREEKRIRLT</sequence>